<dbReference type="InterPro" id="IPR002145">
    <property type="entry name" value="CopG"/>
</dbReference>
<evidence type="ECO:0000313" key="3">
    <source>
        <dbReference type="Proteomes" id="UP000193396"/>
    </source>
</evidence>
<dbReference type="RefSeq" id="WP_085614781.1">
    <property type="nucleotide sequence ID" value="NZ_CAXBPE010000004.1"/>
</dbReference>
<dbReference type="InterPro" id="IPR010985">
    <property type="entry name" value="Ribbon_hlx_hlx"/>
</dbReference>
<sequence length="81" mass="9273">MSKETLAVRVDDDMRLRLETLADAFGQTRSAVINDALRQYVEYQEWQVDIIRSRRDALAAGTAKTVAHEDVLAEFDQRFAD</sequence>
<dbReference type="EMBL" id="JFKB01000001">
    <property type="protein sequence ID" value="OSQ50019.1"/>
    <property type="molecule type" value="Genomic_DNA"/>
</dbReference>
<comment type="caution">
    <text evidence="2">The sequence shown here is derived from an EMBL/GenBank/DDBJ whole genome shotgun (WGS) entry which is preliminary data.</text>
</comment>
<dbReference type="Proteomes" id="UP000193396">
    <property type="component" value="Unassembled WGS sequence"/>
</dbReference>
<organism evidence="2 3">
    <name type="scientific">Thalassospira alkalitolerans</name>
    <dbReference type="NCBI Taxonomy" id="1293890"/>
    <lineage>
        <taxon>Bacteria</taxon>
        <taxon>Pseudomonadati</taxon>
        <taxon>Pseudomonadota</taxon>
        <taxon>Alphaproteobacteria</taxon>
        <taxon>Rhodospirillales</taxon>
        <taxon>Thalassospiraceae</taxon>
        <taxon>Thalassospira</taxon>
    </lineage>
</organism>
<dbReference type="STRING" id="1293890.TALK_00450"/>
<reference evidence="2 3" key="1">
    <citation type="submission" date="2014-03" db="EMBL/GenBank/DDBJ databases">
        <title>The draft genome sequence of Thalassospira alkalitolerans JCM 18968.</title>
        <authorList>
            <person name="Lai Q."/>
            <person name="Shao Z."/>
        </authorList>
    </citation>
    <scope>NUCLEOTIDE SEQUENCE [LARGE SCALE GENOMIC DNA]</scope>
    <source>
        <strain evidence="2 3">JCM 18968</strain>
    </source>
</reference>
<dbReference type="Pfam" id="PF01402">
    <property type="entry name" value="RHH_1"/>
    <property type="match status" value="1"/>
</dbReference>
<name>A0A1Y2LFC4_9PROT</name>
<feature type="domain" description="Ribbon-helix-helix protein CopG" evidence="1">
    <location>
        <begin position="7"/>
        <end position="43"/>
    </location>
</feature>
<keyword evidence="3" id="KW-1185">Reference proteome</keyword>
<evidence type="ECO:0000313" key="2">
    <source>
        <dbReference type="EMBL" id="OSQ50019.1"/>
    </source>
</evidence>
<proteinExistence type="predicted"/>
<protein>
    <recommendedName>
        <fullName evidence="1">Ribbon-helix-helix protein CopG domain-containing protein</fullName>
    </recommendedName>
</protein>
<gene>
    <name evidence="2" type="ORF">TALK_00450</name>
</gene>
<dbReference type="SUPFAM" id="SSF47598">
    <property type="entry name" value="Ribbon-helix-helix"/>
    <property type="match status" value="1"/>
</dbReference>
<evidence type="ECO:0000259" key="1">
    <source>
        <dbReference type="Pfam" id="PF01402"/>
    </source>
</evidence>
<dbReference type="CDD" id="cd22233">
    <property type="entry name" value="RHH_CopAso-like"/>
    <property type="match status" value="1"/>
</dbReference>
<accession>A0A1Y2LFC4</accession>
<dbReference type="GO" id="GO:0006355">
    <property type="term" value="P:regulation of DNA-templated transcription"/>
    <property type="evidence" value="ECO:0007669"/>
    <property type="project" value="InterPro"/>
</dbReference>
<dbReference type="AlphaFoldDB" id="A0A1Y2LFC4"/>